<dbReference type="Pfam" id="PF14310">
    <property type="entry name" value="Fn3-like"/>
    <property type="match status" value="1"/>
</dbReference>
<dbReference type="EC" id="3.2.1.37" evidence="11"/>
<evidence type="ECO:0000313" key="13">
    <source>
        <dbReference type="EMBL" id="TVY94156.1"/>
    </source>
</evidence>
<keyword evidence="6" id="KW-0325">Glycoprotein</keyword>
<keyword evidence="3" id="KW-0858">Xylan degradation</keyword>
<evidence type="ECO:0000256" key="2">
    <source>
        <dbReference type="ARBA" id="ARBA00005336"/>
    </source>
</evidence>
<comment type="pathway">
    <text evidence="1">Glycan degradation; xylan degradation.</text>
</comment>
<dbReference type="GO" id="GO:0031222">
    <property type="term" value="P:arabinan catabolic process"/>
    <property type="evidence" value="ECO:0007669"/>
    <property type="project" value="TreeGrafter"/>
</dbReference>
<dbReference type="InterPro" id="IPR036881">
    <property type="entry name" value="Glyco_hydro_3_C_sf"/>
</dbReference>
<dbReference type="AlphaFoldDB" id="A0A559MMH3"/>
<dbReference type="SUPFAM" id="SSF52279">
    <property type="entry name" value="Beta-D-glucan exohydrolase, C-terminal domain"/>
    <property type="match status" value="1"/>
</dbReference>
<evidence type="ECO:0000259" key="12">
    <source>
        <dbReference type="PROSITE" id="PS51820"/>
    </source>
</evidence>
<evidence type="ECO:0000256" key="10">
    <source>
        <dbReference type="ARBA" id="ARBA00024574"/>
    </source>
</evidence>
<dbReference type="Gene3D" id="2.60.40.10">
    <property type="entry name" value="Immunoglobulins"/>
    <property type="match status" value="1"/>
</dbReference>
<keyword evidence="14" id="KW-1185">Reference proteome</keyword>
<accession>A0A559MMH3</accession>
<dbReference type="InterPro" id="IPR026891">
    <property type="entry name" value="Fn3-like"/>
</dbReference>
<evidence type="ECO:0000256" key="9">
    <source>
        <dbReference type="ARBA" id="ARBA00023326"/>
    </source>
</evidence>
<dbReference type="GO" id="GO:0009044">
    <property type="term" value="F:xylan 1,4-beta-xylosidase activity"/>
    <property type="evidence" value="ECO:0007669"/>
    <property type="project" value="UniProtKB-EC"/>
</dbReference>
<gene>
    <name evidence="13" type="primary">bglB</name>
    <name evidence="13" type="ORF">LAWI1_G000258</name>
</gene>
<dbReference type="PROSITE" id="PS51820">
    <property type="entry name" value="PA14"/>
    <property type="match status" value="1"/>
</dbReference>
<feature type="domain" description="PA14" evidence="12">
    <location>
        <begin position="314"/>
        <end position="482"/>
    </location>
</feature>
<dbReference type="Pfam" id="PF00933">
    <property type="entry name" value="Glyco_hydro_3"/>
    <property type="match status" value="1"/>
</dbReference>
<dbReference type="InterPro" id="IPR017853">
    <property type="entry name" value="GH"/>
</dbReference>
<dbReference type="Gene3D" id="3.40.50.1700">
    <property type="entry name" value="Glycoside hydrolase family 3 C-terminal domain"/>
    <property type="match status" value="2"/>
</dbReference>
<proteinExistence type="inferred from homology"/>
<dbReference type="GO" id="GO:0045493">
    <property type="term" value="P:xylan catabolic process"/>
    <property type="evidence" value="ECO:0007669"/>
    <property type="project" value="UniProtKB-KW"/>
</dbReference>
<dbReference type="InterPro" id="IPR013783">
    <property type="entry name" value="Ig-like_fold"/>
</dbReference>
<dbReference type="InterPro" id="IPR037524">
    <property type="entry name" value="PA14/GLEYA"/>
</dbReference>
<evidence type="ECO:0000256" key="7">
    <source>
        <dbReference type="ARBA" id="ARBA00023277"/>
    </source>
</evidence>
<evidence type="ECO:0000256" key="3">
    <source>
        <dbReference type="ARBA" id="ARBA00022651"/>
    </source>
</evidence>
<dbReference type="InterPro" id="IPR001764">
    <property type="entry name" value="Glyco_hydro_3_N"/>
</dbReference>
<dbReference type="Gene3D" id="3.20.20.300">
    <property type="entry name" value="Glycoside hydrolase, family 3, N-terminal domain"/>
    <property type="match status" value="1"/>
</dbReference>
<evidence type="ECO:0000256" key="8">
    <source>
        <dbReference type="ARBA" id="ARBA00023295"/>
    </source>
</evidence>
<evidence type="ECO:0000256" key="4">
    <source>
        <dbReference type="ARBA" id="ARBA00022729"/>
    </source>
</evidence>
<reference evidence="13 14" key="1">
    <citation type="submission" date="2018-05" db="EMBL/GenBank/DDBJ databases">
        <title>Genome sequencing and assembly of the regulated plant pathogen Lachnellula willkommii and related sister species for the development of diagnostic species identification markers.</title>
        <authorList>
            <person name="Giroux E."/>
            <person name="Bilodeau G."/>
        </authorList>
    </citation>
    <scope>NUCLEOTIDE SEQUENCE [LARGE SCALE GENOMIC DNA]</scope>
    <source>
        <strain evidence="13 14">CBS 172.35</strain>
    </source>
</reference>
<evidence type="ECO:0000256" key="5">
    <source>
        <dbReference type="ARBA" id="ARBA00022801"/>
    </source>
</evidence>
<keyword evidence="8" id="KW-0326">Glycosidase</keyword>
<keyword evidence="5" id="KW-0378">Hydrolase</keyword>
<dbReference type="SUPFAM" id="SSF56988">
    <property type="entry name" value="Anthrax protective antigen"/>
    <property type="match status" value="1"/>
</dbReference>
<keyword evidence="7" id="KW-0119">Carbohydrate metabolism</keyword>
<dbReference type="InterPro" id="IPR044993">
    <property type="entry name" value="BXL"/>
</dbReference>
<dbReference type="EMBL" id="QGML01000037">
    <property type="protein sequence ID" value="TVY94156.1"/>
    <property type="molecule type" value="Genomic_DNA"/>
</dbReference>
<dbReference type="InterPro" id="IPR002772">
    <property type="entry name" value="Glyco_hydro_3_C"/>
</dbReference>
<evidence type="ECO:0000256" key="1">
    <source>
        <dbReference type="ARBA" id="ARBA00004851"/>
    </source>
</evidence>
<dbReference type="Proteomes" id="UP000315522">
    <property type="component" value="Unassembled WGS sequence"/>
</dbReference>
<dbReference type="SMART" id="SM01217">
    <property type="entry name" value="Fn3_like"/>
    <property type="match status" value="1"/>
</dbReference>
<dbReference type="InterPro" id="IPR036962">
    <property type="entry name" value="Glyco_hydro_3_N_sf"/>
</dbReference>
<comment type="caution">
    <text evidence="13">The sequence shown here is derived from an EMBL/GenBank/DDBJ whole genome shotgun (WGS) entry which is preliminary data.</text>
</comment>
<evidence type="ECO:0000256" key="6">
    <source>
        <dbReference type="ARBA" id="ARBA00023180"/>
    </source>
</evidence>
<sequence>MGVAMTSGLSKNGSWSDSNAVAPVVKHFAAHGSGQGGINGAPSMVLGTRQVMEHMLRPFKATMDLGGVKGVMMAYSELDAIPSHINPMLYQALEDWGYEGFVTADDTGMIMLETRHGVASSPADAIRQWFNAASLIFLMGGMIQFYDYPIDTYINATVDLVNNGSVTLSTLQSHVRRILGVKYDLGLFSDPYIPDSISSSALTATHVPLTLEAAHKSIVLLENRNETLPLKPYAQNISKIALIGPFADTLNYGDYSGQYGAYPTSQSSTIRQAMKAYLAANASDVELISSWGVNDWYFNAQRNIPGYLLSTPNGTAGGLLGTYYADAEFGQATFQQQEAPNRDWGLYPPNGLPSNNFSVTWEGLLTVPVDADVDGWIGVGLGPNTTAKLYIDDVLVQNTELTTTGNLQSNIPGIEFTEVNSTLAPTGGAPFTFLPGKVHKIHLEFQAYNLYQKFENAGSLNAEIELFWNLVDRGGDSIQKAVDIANDADIIVLAVGANWDSDGEGGDRATLGLSASQSQLTDALFLLNKPIILVLQGGRPFAIPEYYSRAAAVINAFFPGQSGGQAISDVLFGLFNPGGRLPLSVPYGVGTLPVFYNYKATARYRYYADSPWAPTYSFGYGLSYTNFSQSSFGVRASSSDTTFTNGDTIFFSVDVTNTGSVAGSYVTQVYLLARVSAITQPVKQLMAFQRVYLDVGERTTVQMELEVDRYLPILNRAFEWELEKGQYTFALLENSAFDADVGVNGTLTCV</sequence>
<organism evidence="13 14">
    <name type="scientific">Lachnellula willkommii</name>
    <dbReference type="NCBI Taxonomy" id="215461"/>
    <lineage>
        <taxon>Eukaryota</taxon>
        <taxon>Fungi</taxon>
        <taxon>Dikarya</taxon>
        <taxon>Ascomycota</taxon>
        <taxon>Pezizomycotina</taxon>
        <taxon>Leotiomycetes</taxon>
        <taxon>Helotiales</taxon>
        <taxon>Lachnaceae</taxon>
        <taxon>Lachnellula</taxon>
    </lineage>
</organism>
<dbReference type="Pfam" id="PF01915">
    <property type="entry name" value="Glyco_hydro_3_C"/>
    <property type="match status" value="1"/>
</dbReference>
<keyword evidence="4" id="KW-0732">Signal</keyword>
<name>A0A559MMH3_9HELO</name>
<evidence type="ECO:0000313" key="14">
    <source>
        <dbReference type="Proteomes" id="UP000315522"/>
    </source>
</evidence>
<evidence type="ECO:0000256" key="11">
    <source>
        <dbReference type="ARBA" id="ARBA00026107"/>
    </source>
</evidence>
<keyword evidence="9" id="KW-0624">Polysaccharide degradation</keyword>
<comment type="catalytic activity">
    <reaction evidence="10">
        <text>Hydrolysis of (1-&gt;4)-beta-D-xylans, to remove successive D-xylose residues from the non-reducing termini.</text>
        <dbReference type="EC" id="3.2.1.37"/>
    </reaction>
</comment>
<dbReference type="GO" id="GO:0046556">
    <property type="term" value="F:alpha-L-arabinofuranosidase activity"/>
    <property type="evidence" value="ECO:0007669"/>
    <property type="project" value="TreeGrafter"/>
</dbReference>
<dbReference type="SUPFAM" id="SSF51445">
    <property type="entry name" value="(Trans)glycosidases"/>
    <property type="match status" value="1"/>
</dbReference>
<dbReference type="PANTHER" id="PTHR42721">
    <property type="entry name" value="SUGAR HYDROLASE-RELATED"/>
    <property type="match status" value="1"/>
</dbReference>
<comment type="similarity">
    <text evidence="2">Belongs to the glycosyl hydrolase 3 family.</text>
</comment>
<dbReference type="PANTHER" id="PTHR42721:SF3">
    <property type="entry name" value="BETA-D-XYLOSIDASE 5-RELATED"/>
    <property type="match status" value="1"/>
</dbReference>
<protein>
    <recommendedName>
        <fullName evidence="11">xylan 1,4-beta-xylosidase</fullName>
        <ecNumber evidence="11">3.2.1.37</ecNumber>
    </recommendedName>
</protein>